<feature type="transmembrane region" description="Helical" evidence="5">
    <location>
        <begin position="349"/>
        <end position="367"/>
    </location>
</feature>
<dbReference type="SUPFAM" id="SSF103473">
    <property type="entry name" value="MFS general substrate transporter"/>
    <property type="match status" value="1"/>
</dbReference>
<keyword evidence="4 5" id="KW-0472">Membrane</keyword>
<dbReference type="InterPro" id="IPR013830">
    <property type="entry name" value="SGNH_hydro"/>
</dbReference>
<dbReference type="InterPro" id="IPR036514">
    <property type="entry name" value="SGNH_hydro_sf"/>
</dbReference>
<dbReference type="Gene3D" id="3.40.50.1110">
    <property type="entry name" value="SGNH hydrolase"/>
    <property type="match status" value="1"/>
</dbReference>
<dbReference type="PANTHER" id="PTHR23514">
    <property type="entry name" value="BYPASS OF STOP CODON PROTEIN 6"/>
    <property type="match status" value="1"/>
</dbReference>
<dbReference type="SUPFAM" id="SSF52266">
    <property type="entry name" value="SGNH hydrolase"/>
    <property type="match status" value="1"/>
</dbReference>
<dbReference type="RefSeq" id="XP_001209318.1">
    <property type="nucleotide sequence ID" value="XM_001209318.1"/>
</dbReference>
<dbReference type="AlphaFoldDB" id="Q0C8G8"/>
<keyword evidence="3 5" id="KW-1133">Transmembrane helix</keyword>
<feature type="signal peptide" evidence="6">
    <location>
        <begin position="1"/>
        <end position="15"/>
    </location>
</feature>
<keyword evidence="6" id="KW-0732">Signal</keyword>
<evidence type="ECO:0000256" key="3">
    <source>
        <dbReference type="ARBA" id="ARBA00022989"/>
    </source>
</evidence>
<feature type="transmembrane region" description="Helical" evidence="5">
    <location>
        <begin position="468"/>
        <end position="488"/>
    </location>
</feature>
<dbReference type="HOGENOM" id="CLU_489128_0_0_1"/>
<sequence length="557" mass="60655">MHLSWYIFFVLAAHALPSRKAAKPPFFLLAGDSTTAIQSTGGGGWGDGFINTTLFHGAGGLNFGHNGATTVSFRDGGDWENVLSELVARRADYRPYVTIQFGHNDQKPAAGISIEAYTSNLERFAADVLNAGGTPILVTPLSRRNYDNSSGTPTIIQNLADQRAATIDAADTAGVAYIDLNRASTDYLNSIGPQNAYTYNLKADDQTHLNVQGSQVFGGMVAELIRNEFPCLGEAGFVNVDPDLLMALHDGEYYWPWGKHGAAGRFAVFVHRPRSTPYITSGYLQRTATFLAQQMESIQVETPEIERPPRVLLKLISAGFAFFVAGINDGSLGSLIPYIRQSYHINTNMVAVVYGTTFGGWLIAALSNNYLSQYFQLGVFLVLGAVLQVLSHALRAWLPPFPLFAVAFFFASLGQAYQDTYANTFVASVKAAHRWLGFIHAMYMAGCLVGPFVATAVASGDAESRWNLFYTAPLGLGVLNALLALVAFRDLIGLKRPNTDEATVTVESRKHGALQEMKTTVSSLSVWMVSLYFFFFLGASITAGGTSRLLYLDFRSR</sequence>
<dbReference type="GO" id="GO:0022857">
    <property type="term" value="F:transmembrane transporter activity"/>
    <property type="evidence" value="ECO:0007669"/>
    <property type="project" value="InterPro"/>
</dbReference>
<dbReference type="InterPro" id="IPR036259">
    <property type="entry name" value="MFS_trans_sf"/>
</dbReference>
<accession>Q0C8G8</accession>
<evidence type="ECO:0000313" key="8">
    <source>
        <dbReference type="EMBL" id="EAU29465.1"/>
    </source>
</evidence>
<dbReference type="InterPro" id="IPR011701">
    <property type="entry name" value="MFS"/>
</dbReference>
<dbReference type="eggNOG" id="ENOG502S5SG">
    <property type="taxonomic scope" value="Eukaryota"/>
</dbReference>
<dbReference type="Gene3D" id="1.20.1250.20">
    <property type="entry name" value="MFS general substrate transporter like domains"/>
    <property type="match status" value="1"/>
</dbReference>
<feature type="domain" description="Major facilitator superfamily (MFS) profile" evidence="7">
    <location>
        <begin position="314"/>
        <end position="557"/>
    </location>
</feature>
<dbReference type="GeneID" id="4319561"/>
<dbReference type="GO" id="GO:0016020">
    <property type="term" value="C:membrane"/>
    <property type="evidence" value="ECO:0007669"/>
    <property type="project" value="UniProtKB-SubCell"/>
</dbReference>
<dbReference type="STRING" id="341663.Q0C8G8"/>
<dbReference type="Pfam" id="PF07690">
    <property type="entry name" value="MFS_1"/>
    <property type="match status" value="1"/>
</dbReference>
<dbReference type="OMA" id="HINTNMV"/>
<feature type="transmembrane region" description="Helical" evidence="5">
    <location>
        <begin position="397"/>
        <end position="417"/>
    </location>
</feature>
<evidence type="ECO:0000256" key="5">
    <source>
        <dbReference type="SAM" id="Phobius"/>
    </source>
</evidence>
<keyword evidence="2 5" id="KW-0812">Transmembrane</keyword>
<dbReference type="Pfam" id="PF13472">
    <property type="entry name" value="Lipase_GDSL_2"/>
    <property type="match status" value="1"/>
</dbReference>
<evidence type="ECO:0000256" key="1">
    <source>
        <dbReference type="ARBA" id="ARBA00004141"/>
    </source>
</evidence>
<dbReference type="EMBL" id="CH476609">
    <property type="protein sequence ID" value="EAU29465.1"/>
    <property type="molecule type" value="Genomic_DNA"/>
</dbReference>
<organism evidence="8 9">
    <name type="scientific">Aspergillus terreus (strain NIH 2624 / FGSC A1156)</name>
    <dbReference type="NCBI Taxonomy" id="341663"/>
    <lineage>
        <taxon>Eukaryota</taxon>
        <taxon>Fungi</taxon>
        <taxon>Dikarya</taxon>
        <taxon>Ascomycota</taxon>
        <taxon>Pezizomycotina</taxon>
        <taxon>Eurotiomycetes</taxon>
        <taxon>Eurotiomycetidae</taxon>
        <taxon>Eurotiales</taxon>
        <taxon>Aspergillaceae</taxon>
        <taxon>Aspergillus</taxon>
        <taxon>Aspergillus subgen. Circumdati</taxon>
    </lineage>
</organism>
<dbReference type="PANTHER" id="PTHR23514:SF16">
    <property type="entry name" value="TRANSPORTER, PUTATIVE (AFU_ORTHOLOGUE AFUA_2G17270)-RELATED"/>
    <property type="match status" value="1"/>
</dbReference>
<evidence type="ECO:0000259" key="7">
    <source>
        <dbReference type="PROSITE" id="PS50850"/>
    </source>
</evidence>
<evidence type="ECO:0000256" key="4">
    <source>
        <dbReference type="ARBA" id="ARBA00023136"/>
    </source>
</evidence>
<dbReference type="InterPro" id="IPR020846">
    <property type="entry name" value="MFS_dom"/>
</dbReference>
<gene>
    <name evidence="8" type="ORF">ATEG_10016</name>
</gene>
<dbReference type="VEuPathDB" id="FungiDB:ATEG_10016"/>
<name>Q0C8G8_ASPTN</name>
<evidence type="ECO:0000313" key="9">
    <source>
        <dbReference type="Proteomes" id="UP000007963"/>
    </source>
</evidence>
<feature type="chain" id="PRO_5012519880" description="Major facilitator superfamily (MFS) profile domain-containing protein" evidence="6">
    <location>
        <begin position="16"/>
        <end position="557"/>
    </location>
</feature>
<feature type="transmembrane region" description="Helical" evidence="5">
    <location>
        <begin position="437"/>
        <end position="456"/>
    </location>
</feature>
<feature type="transmembrane region" description="Helical" evidence="5">
    <location>
        <begin position="311"/>
        <end position="328"/>
    </location>
</feature>
<feature type="transmembrane region" description="Helical" evidence="5">
    <location>
        <begin position="526"/>
        <end position="551"/>
    </location>
</feature>
<comment type="subcellular location">
    <subcellularLocation>
        <location evidence="1">Membrane</location>
        <topology evidence="1">Multi-pass membrane protein</topology>
    </subcellularLocation>
</comment>
<reference evidence="9" key="1">
    <citation type="submission" date="2005-09" db="EMBL/GenBank/DDBJ databases">
        <title>Annotation of the Aspergillus terreus NIH2624 genome.</title>
        <authorList>
            <person name="Birren B.W."/>
            <person name="Lander E.S."/>
            <person name="Galagan J.E."/>
            <person name="Nusbaum C."/>
            <person name="Devon K."/>
            <person name="Henn M."/>
            <person name="Ma L.-J."/>
            <person name="Jaffe D.B."/>
            <person name="Butler J."/>
            <person name="Alvarez P."/>
            <person name="Gnerre S."/>
            <person name="Grabherr M."/>
            <person name="Kleber M."/>
            <person name="Mauceli E.W."/>
            <person name="Brockman W."/>
            <person name="Rounsley S."/>
            <person name="Young S.K."/>
            <person name="LaButti K."/>
            <person name="Pushparaj V."/>
            <person name="DeCaprio D."/>
            <person name="Crawford M."/>
            <person name="Koehrsen M."/>
            <person name="Engels R."/>
            <person name="Montgomery P."/>
            <person name="Pearson M."/>
            <person name="Howarth C."/>
            <person name="Larson L."/>
            <person name="Luoma S."/>
            <person name="White J."/>
            <person name="Alvarado L."/>
            <person name="Kodira C.D."/>
            <person name="Zeng Q."/>
            <person name="Oleary S."/>
            <person name="Yandava C."/>
            <person name="Denning D.W."/>
            <person name="Nierman W.C."/>
            <person name="Milne T."/>
            <person name="Madden K."/>
        </authorList>
    </citation>
    <scope>NUCLEOTIDE SEQUENCE [LARGE SCALE GENOMIC DNA]</scope>
    <source>
        <strain evidence="9">NIH 2624 / FGSC A1156</strain>
    </source>
</reference>
<protein>
    <recommendedName>
        <fullName evidence="7">Major facilitator superfamily (MFS) profile domain-containing protein</fullName>
    </recommendedName>
</protein>
<dbReference type="Proteomes" id="UP000007963">
    <property type="component" value="Unassembled WGS sequence"/>
</dbReference>
<dbReference type="InterPro" id="IPR051788">
    <property type="entry name" value="MFS_Transporter"/>
</dbReference>
<dbReference type="OrthoDB" id="5041285at2759"/>
<evidence type="ECO:0000256" key="6">
    <source>
        <dbReference type="SAM" id="SignalP"/>
    </source>
</evidence>
<evidence type="ECO:0000256" key="2">
    <source>
        <dbReference type="ARBA" id="ARBA00022692"/>
    </source>
</evidence>
<dbReference type="PROSITE" id="PS50850">
    <property type="entry name" value="MFS"/>
    <property type="match status" value="1"/>
</dbReference>
<proteinExistence type="predicted"/>